<sequence>MHRLSVFSFDDDLHTGGGFLQIADRVGGETFVYPEEIFAGDRFVFASDKQDGFFFAGFLDTGADEGVVLPAVGGFQDQSGQSLQFPRTFAARNFRSVPSFVVPPRNRQVAL</sequence>
<dbReference type="AlphaFoldDB" id="A0A6N3EE57"/>
<accession>A0A6N3EE57</accession>
<proteinExistence type="predicted"/>
<organism evidence="1">
    <name type="scientific">Parabacteroides merdae</name>
    <dbReference type="NCBI Taxonomy" id="46503"/>
    <lineage>
        <taxon>Bacteria</taxon>
        <taxon>Pseudomonadati</taxon>
        <taxon>Bacteroidota</taxon>
        <taxon>Bacteroidia</taxon>
        <taxon>Bacteroidales</taxon>
        <taxon>Tannerellaceae</taxon>
        <taxon>Parabacteroides</taxon>
    </lineage>
</organism>
<protein>
    <submittedName>
        <fullName evidence="1">Uncharacterized protein</fullName>
    </submittedName>
</protein>
<dbReference type="EMBL" id="CACRUV010000022">
    <property type="protein sequence ID" value="VYU38058.1"/>
    <property type="molecule type" value="Genomic_DNA"/>
</dbReference>
<reference evidence="1" key="1">
    <citation type="submission" date="2019-11" db="EMBL/GenBank/DDBJ databases">
        <authorList>
            <person name="Feng L."/>
        </authorList>
    </citation>
    <scope>NUCLEOTIDE SEQUENCE</scope>
    <source>
        <strain evidence="1">PmerdaeLFYP103</strain>
    </source>
</reference>
<name>A0A6N3EE57_9BACT</name>
<gene>
    <name evidence="1" type="ORF">PMLFYP103_01946</name>
</gene>
<evidence type="ECO:0000313" key="1">
    <source>
        <dbReference type="EMBL" id="VYU38058.1"/>
    </source>
</evidence>